<reference evidence="1 2" key="1">
    <citation type="journal article" date="2019" name="Sci. Rep.">
        <title>Orb-weaving spider Araneus ventricosus genome elucidates the spidroin gene catalogue.</title>
        <authorList>
            <person name="Kono N."/>
            <person name="Nakamura H."/>
            <person name="Ohtoshi R."/>
            <person name="Moran D.A.P."/>
            <person name="Shinohara A."/>
            <person name="Yoshida Y."/>
            <person name="Fujiwara M."/>
            <person name="Mori M."/>
            <person name="Tomita M."/>
            <person name="Arakawa K."/>
        </authorList>
    </citation>
    <scope>NUCLEOTIDE SEQUENCE [LARGE SCALE GENOMIC DNA]</scope>
</reference>
<name>A0A4Y2MX01_ARAVE</name>
<proteinExistence type="predicted"/>
<keyword evidence="2" id="KW-1185">Reference proteome</keyword>
<comment type="caution">
    <text evidence="1">The sequence shown here is derived from an EMBL/GenBank/DDBJ whole genome shotgun (WGS) entry which is preliminary data.</text>
</comment>
<evidence type="ECO:0000313" key="2">
    <source>
        <dbReference type="Proteomes" id="UP000499080"/>
    </source>
</evidence>
<dbReference type="Proteomes" id="UP000499080">
    <property type="component" value="Unassembled WGS sequence"/>
</dbReference>
<protein>
    <submittedName>
        <fullName evidence="1">Uncharacterized protein</fullName>
    </submittedName>
</protein>
<dbReference type="AlphaFoldDB" id="A0A4Y2MX01"/>
<organism evidence="1 2">
    <name type="scientific">Araneus ventricosus</name>
    <name type="common">Orbweaver spider</name>
    <name type="synonym">Epeira ventricosa</name>
    <dbReference type="NCBI Taxonomy" id="182803"/>
    <lineage>
        <taxon>Eukaryota</taxon>
        <taxon>Metazoa</taxon>
        <taxon>Ecdysozoa</taxon>
        <taxon>Arthropoda</taxon>
        <taxon>Chelicerata</taxon>
        <taxon>Arachnida</taxon>
        <taxon>Araneae</taxon>
        <taxon>Araneomorphae</taxon>
        <taxon>Entelegynae</taxon>
        <taxon>Araneoidea</taxon>
        <taxon>Araneidae</taxon>
        <taxon>Araneus</taxon>
    </lineage>
</organism>
<accession>A0A4Y2MX01</accession>
<evidence type="ECO:0000313" key="1">
    <source>
        <dbReference type="EMBL" id="GBN31059.1"/>
    </source>
</evidence>
<sequence>MTFRVEKERCFLWQNSENSFHQVKIQVKCVQLAFTDIQKLPSLMLQHDNVPVHRSILVSNYRPKHHIHVFSQSSYFFDPVVIFYSDEEFAGGATILKFRRSAATKTLEKVAKGGL</sequence>
<dbReference type="EMBL" id="BGPR01008027">
    <property type="protein sequence ID" value="GBN31059.1"/>
    <property type="molecule type" value="Genomic_DNA"/>
</dbReference>
<gene>
    <name evidence="1" type="ORF">AVEN_101398_1</name>
</gene>